<dbReference type="RefSeq" id="WP_367774843.1">
    <property type="nucleotide sequence ID" value="NZ_JBFNXR010000052.1"/>
</dbReference>
<comment type="caution">
    <text evidence="4">The sequence shown here is derived from an EMBL/GenBank/DDBJ whole genome shotgun (WGS) entry which is preliminary data.</text>
</comment>
<protein>
    <submittedName>
        <fullName evidence="4">D-2-hydroxyacid dehydrogenase</fullName>
    </submittedName>
</protein>
<name>A0ABV3RE76_9SPHN</name>
<dbReference type="Proteomes" id="UP001556118">
    <property type="component" value="Unassembled WGS sequence"/>
</dbReference>
<evidence type="ECO:0000259" key="3">
    <source>
        <dbReference type="Pfam" id="PF02826"/>
    </source>
</evidence>
<feature type="domain" description="D-isomer specific 2-hydroxyacid dehydrogenase NAD-binding" evidence="3">
    <location>
        <begin position="109"/>
        <end position="286"/>
    </location>
</feature>
<dbReference type="CDD" id="cd05300">
    <property type="entry name" value="2-Hacid_dh_1"/>
    <property type="match status" value="1"/>
</dbReference>
<dbReference type="EMBL" id="JBFNXR010000052">
    <property type="protein sequence ID" value="MEW9856396.1"/>
    <property type="molecule type" value="Genomic_DNA"/>
</dbReference>
<dbReference type="PANTHER" id="PTHR43333:SF1">
    <property type="entry name" value="D-ISOMER SPECIFIC 2-HYDROXYACID DEHYDROGENASE NAD-BINDING DOMAIN-CONTAINING PROTEIN"/>
    <property type="match status" value="1"/>
</dbReference>
<dbReference type="SUPFAM" id="SSF52283">
    <property type="entry name" value="Formate/glycerate dehydrogenase catalytic domain-like"/>
    <property type="match status" value="1"/>
</dbReference>
<keyword evidence="5" id="KW-1185">Reference proteome</keyword>
<dbReference type="PANTHER" id="PTHR43333">
    <property type="entry name" value="2-HACID_DH_C DOMAIN-CONTAINING PROTEIN"/>
    <property type="match status" value="1"/>
</dbReference>
<proteinExistence type="predicted"/>
<reference evidence="4 5" key="1">
    <citation type="submission" date="2024-06" db="EMBL/GenBank/DDBJ databases">
        <title>Novosphingobium rhizovicinus M1R2S20.</title>
        <authorList>
            <person name="Sun J.-Q."/>
        </authorList>
    </citation>
    <scope>NUCLEOTIDE SEQUENCE [LARGE SCALE GENOMIC DNA]</scope>
    <source>
        <strain evidence="4 5">M1R2S20</strain>
    </source>
</reference>
<organism evidence="4 5">
    <name type="scientific">Novosphingobium rhizovicinum</name>
    <dbReference type="NCBI Taxonomy" id="3228928"/>
    <lineage>
        <taxon>Bacteria</taxon>
        <taxon>Pseudomonadati</taxon>
        <taxon>Pseudomonadota</taxon>
        <taxon>Alphaproteobacteria</taxon>
        <taxon>Sphingomonadales</taxon>
        <taxon>Sphingomonadaceae</taxon>
        <taxon>Novosphingobium</taxon>
    </lineage>
</organism>
<dbReference type="InterPro" id="IPR036291">
    <property type="entry name" value="NAD(P)-bd_dom_sf"/>
</dbReference>
<keyword evidence="1" id="KW-0560">Oxidoreductase</keyword>
<evidence type="ECO:0000313" key="4">
    <source>
        <dbReference type="EMBL" id="MEW9856396.1"/>
    </source>
</evidence>
<dbReference type="SUPFAM" id="SSF51735">
    <property type="entry name" value="NAD(P)-binding Rossmann-fold domains"/>
    <property type="match status" value="1"/>
</dbReference>
<sequence length="328" mass="35982">MNGHTVVTTLPYQAGHWARLEKALEGATVLRFANPQSDGFAEALSRADVALLAADPEEWVLREASLRWIHIDHAGLNRAARPEAMRHGLTVTGSAGRSAPVLAEHAMFFALALAYRYPAFLDAQRAHQWGVAGQNDLRGLYGRTMGIVGMGNTGQELATRAKAFGMRVLGYRRRATEAPAGVDEMYSADADQTLDDLLERSDFVVLALGLSDRTHHLIGARELDLIGPKGYLINMARGPVIDEAALTQALYEERIAGAGLDTFEIEPLPADSRLWDAPNVLITPHVTPQVPDRTARSLDIICENIRRFQAGEPMLNTLTREDVYTPPR</sequence>
<keyword evidence="2" id="KW-0520">NAD</keyword>
<dbReference type="Gene3D" id="3.40.50.720">
    <property type="entry name" value="NAD(P)-binding Rossmann-like Domain"/>
    <property type="match status" value="2"/>
</dbReference>
<dbReference type="InterPro" id="IPR006140">
    <property type="entry name" value="D-isomer_DH_NAD-bd"/>
</dbReference>
<dbReference type="Pfam" id="PF02826">
    <property type="entry name" value="2-Hacid_dh_C"/>
    <property type="match status" value="1"/>
</dbReference>
<accession>A0ABV3RE76</accession>
<gene>
    <name evidence="4" type="ORF">ABUH87_14755</name>
</gene>
<evidence type="ECO:0000313" key="5">
    <source>
        <dbReference type="Proteomes" id="UP001556118"/>
    </source>
</evidence>
<evidence type="ECO:0000256" key="2">
    <source>
        <dbReference type="ARBA" id="ARBA00023027"/>
    </source>
</evidence>
<evidence type="ECO:0000256" key="1">
    <source>
        <dbReference type="ARBA" id="ARBA00023002"/>
    </source>
</evidence>